<proteinExistence type="predicted"/>
<feature type="transmembrane region" description="Helical" evidence="1">
    <location>
        <begin position="306"/>
        <end position="332"/>
    </location>
</feature>
<keyword evidence="3" id="KW-1185">Reference proteome</keyword>
<sequence length="338" mass="37539">MLVLVLSPIQDRPQIWERLITTVQDSSATITFPLSKRMDQCTDNADLFAHAGCNLFTQTPEIKNWLVDLYPDQAFIIGAYAYLDGELHVRVSLAMDAIIQGVCAARKDCNLAYLNTPTQVYVVPKEPAVESLRRYKEASFINKFFGFMNVASGGKFCKPQNYGKPVTNAKGETCYIFNGVVDPQGPNYALAKNLQLWRAVVEKSRGHGVSSNIAPSTATVSVVSNKSFAWAYGGYSSFEPMEIFQQETSNAVMCALLINDVRNEDCNASPSKKLDHPWDLFKDGSFHGGMWRMGYSMNSTGETAAIVYFLGKLAPIIISFMVCLIAVLAMYARDAYFR</sequence>
<evidence type="ECO:0000313" key="2">
    <source>
        <dbReference type="EMBL" id="KNC73934.1"/>
    </source>
</evidence>
<accession>A0A0L0FB16</accession>
<keyword evidence="1" id="KW-1133">Transmembrane helix</keyword>
<gene>
    <name evidence="2" type="ORF">SARC_13507</name>
</gene>
<reference evidence="2 3" key="1">
    <citation type="submission" date="2011-02" db="EMBL/GenBank/DDBJ databases">
        <title>The Genome Sequence of Sphaeroforma arctica JP610.</title>
        <authorList>
            <consortium name="The Broad Institute Genome Sequencing Platform"/>
            <person name="Russ C."/>
            <person name="Cuomo C."/>
            <person name="Young S.K."/>
            <person name="Zeng Q."/>
            <person name="Gargeya S."/>
            <person name="Alvarado L."/>
            <person name="Berlin A."/>
            <person name="Chapman S.B."/>
            <person name="Chen Z."/>
            <person name="Freedman E."/>
            <person name="Gellesch M."/>
            <person name="Goldberg J."/>
            <person name="Griggs A."/>
            <person name="Gujja S."/>
            <person name="Heilman E."/>
            <person name="Heiman D."/>
            <person name="Howarth C."/>
            <person name="Mehta T."/>
            <person name="Neiman D."/>
            <person name="Pearson M."/>
            <person name="Roberts A."/>
            <person name="Saif S."/>
            <person name="Shea T."/>
            <person name="Shenoy N."/>
            <person name="Sisk P."/>
            <person name="Stolte C."/>
            <person name="Sykes S."/>
            <person name="White J."/>
            <person name="Yandava C."/>
            <person name="Burger G."/>
            <person name="Gray M.W."/>
            <person name="Holland P.W.H."/>
            <person name="King N."/>
            <person name="Lang F.B.F."/>
            <person name="Roger A.J."/>
            <person name="Ruiz-Trillo I."/>
            <person name="Haas B."/>
            <person name="Nusbaum C."/>
            <person name="Birren B."/>
        </authorList>
    </citation>
    <scope>NUCLEOTIDE SEQUENCE [LARGE SCALE GENOMIC DNA]</scope>
    <source>
        <strain evidence="2 3">JP610</strain>
    </source>
</reference>
<evidence type="ECO:0000313" key="3">
    <source>
        <dbReference type="Proteomes" id="UP000054560"/>
    </source>
</evidence>
<evidence type="ECO:0000256" key="1">
    <source>
        <dbReference type="SAM" id="Phobius"/>
    </source>
</evidence>
<dbReference type="GeneID" id="25914011"/>
<dbReference type="EMBL" id="KQ244967">
    <property type="protein sequence ID" value="KNC73934.1"/>
    <property type="molecule type" value="Genomic_DNA"/>
</dbReference>
<keyword evidence="1" id="KW-0472">Membrane</keyword>
<dbReference type="RefSeq" id="XP_014147836.1">
    <property type="nucleotide sequence ID" value="XM_014292361.1"/>
</dbReference>
<dbReference type="OrthoDB" id="46988at2759"/>
<dbReference type="AlphaFoldDB" id="A0A0L0FB16"/>
<keyword evidence="1" id="KW-0812">Transmembrane</keyword>
<name>A0A0L0FB16_9EUKA</name>
<protein>
    <submittedName>
        <fullName evidence="2">Uncharacterized protein</fullName>
    </submittedName>
</protein>
<dbReference type="Proteomes" id="UP000054560">
    <property type="component" value="Unassembled WGS sequence"/>
</dbReference>
<organism evidence="2 3">
    <name type="scientific">Sphaeroforma arctica JP610</name>
    <dbReference type="NCBI Taxonomy" id="667725"/>
    <lineage>
        <taxon>Eukaryota</taxon>
        <taxon>Ichthyosporea</taxon>
        <taxon>Ichthyophonida</taxon>
        <taxon>Sphaeroforma</taxon>
    </lineage>
</organism>
<dbReference type="STRING" id="667725.A0A0L0FB16"/>